<evidence type="ECO:0000256" key="1">
    <source>
        <dbReference type="ARBA" id="ARBA00002190"/>
    </source>
</evidence>
<dbReference type="PROSITE" id="PS50994">
    <property type="entry name" value="INTEGRASE"/>
    <property type="match status" value="1"/>
</dbReference>
<evidence type="ECO:0000256" key="4">
    <source>
        <dbReference type="ARBA" id="ARBA00023125"/>
    </source>
</evidence>
<dbReference type="InterPro" id="IPR036397">
    <property type="entry name" value="RNaseH_sf"/>
</dbReference>
<evidence type="ECO:0000313" key="7">
    <source>
        <dbReference type="EMBL" id="MBP2183116.1"/>
    </source>
</evidence>
<dbReference type="InterPro" id="IPR025246">
    <property type="entry name" value="IS30-like_HTH"/>
</dbReference>
<reference evidence="7 8" key="1">
    <citation type="submission" date="2021-03" db="EMBL/GenBank/DDBJ databases">
        <title>Sequencing the genomes of 1000 actinobacteria strains.</title>
        <authorList>
            <person name="Klenk H.-P."/>
        </authorList>
    </citation>
    <scope>NUCLEOTIDE SEQUENCE [LARGE SCALE GENOMIC DNA]</scope>
    <source>
        <strain evidence="7 8">DSM 45510</strain>
    </source>
</reference>
<evidence type="ECO:0000256" key="3">
    <source>
        <dbReference type="ARBA" id="ARBA00022578"/>
    </source>
</evidence>
<comment type="caution">
    <text evidence="7">The sequence shown here is derived from an EMBL/GenBank/DDBJ whole genome shotgun (WGS) entry which is preliminary data.</text>
</comment>
<protein>
    <submittedName>
        <fullName evidence="7">IS30 family transposase</fullName>
    </submittedName>
</protein>
<dbReference type="InterPro" id="IPR053392">
    <property type="entry name" value="Transposase_IS30-like"/>
</dbReference>
<accession>A0ABS4PX14</accession>
<evidence type="ECO:0000313" key="8">
    <source>
        <dbReference type="Proteomes" id="UP000741013"/>
    </source>
</evidence>
<feature type="domain" description="Integrase catalytic" evidence="6">
    <location>
        <begin position="186"/>
        <end position="349"/>
    </location>
</feature>
<evidence type="ECO:0000256" key="5">
    <source>
        <dbReference type="ARBA" id="ARBA00023172"/>
    </source>
</evidence>
<dbReference type="PANTHER" id="PTHR10948">
    <property type="entry name" value="TRANSPOSASE"/>
    <property type="match status" value="1"/>
</dbReference>
<dbReference type="InterPro" id="IPR012337">
    <property type="entry name" value="RNaseH-like_sf"/>
</dbReference>
<keyword evidence="8" id="KW-1185">Reference proteome</keyword>
<dbReference type="EMBL" id="JAGGMS010000001">
    <property type="protein sequence ID" value="MBP2183116.1"/>
    <property type="molecule type" value="Genomic_DNA"/>
</dbReference>
<dbReference type="SUPFAM" id="SSF53098">
    <property type="entry name" value="Ribonuclease H-like"/>
    <property type="match status" value="1"/>
</dbReference>
<dbReference type="PANTHER" id="PTHR10948:SF23">
    <property type="entry name" value="TRANSPOSASE INSI FOR INSERTION SEQUENCE ELEMENT IS30A-RELATED"/>
    <property type="match status" value="1"/>
</dbReference>
<dbReference type="NCBIfam" id="NF033563">
    <property type="entry name" value="transpos_IS30"/>
    <property type="match status" value="1"/>
</dbReference>
<name>A0ABS4PX14_9PSEU</name>
<dbReference type="Pfam" id="PF13936">
    <property type="entry name" value="HTH_38"/>
    <property type="match status" value="1"/>
</dbReference>
<dbReference type="InterPro" id="IPR001584">
    <property type="entry name" value="Integrase_cat-core"/>
</dbReference>
<proteinExistence type="inferred from homology"/>
<dbReference type="PROSITE" id="PS01043">
    <property type="entry name" value="TRANSPOSASE_IS30"/>
    <property type="match status" value="1"/>
</dbReference>
<dbReference type="InterPro" id="IPR001598">
    <property type="entry name" value="Transposase_IS30_CS"/>
</dbReference>
<keyword evidence="4" id="KW-0238">DNA-binding</keyword>
<dbReference type="InterPro" id="IPR051917">
    <property type="entry name" value="Transposase-Integrase"/>
</dbReference>
<sequence length="353" mass="39199">MSANAKVPRPGSGRFLSLAEREEIAVGIARGESNTEIAARLGRDKSTIGREIDRTVGRMLGTEHAGTDAREHYRASVAHELARERGKRPKPAKLAVHRQLREQVQAGLNQKWSPAQISATLPEQFPDDPGMRISPEAIYQSLFVQARGALRRELATCLRTGRALRVPRNRARARAQASTLGSPIPISQRPAEAADRAVPGHWEGDLILGKNNASAIGTLVERTTRFVILLHLPDGHTAEHVRDAMIPAITALPQHLRRSMTWDRGNEMARHPDITLATHMPIYFADPSSPWQRGSNENTNGLLRQYFPKHTDLTTHTADDLATVAAELNNRPRQTLNWRPPARCLRELLSQPT</sequence>
<keyword evidence="3" id="KW-0815">Transposition</keyword>
<dbReference type="Proteomes" id="UP000741013">
    <property type="component" value="Unassembled WGS sequence"/>
</dbReference>
<dbReference type="Gene3D" id="3.30.420.10">
    <property type="entry name" value="Ribonuclease H-like superfamily/Ribonuclease H"/>
    <property type="match status" value="1"/>
</dbReference>
<evidence type="ECO:0000259" key="6">
    <source>
        <dbReference type="PROSITE" id="PS50994"/>
    </source>
</evidence>
<comment type="function">
    <text evidence="1">Required for the transposition of the insertion element.</text>
</comment>
<dbReference type="Pfam" id="PF00665">
    <property type="entry name" value="rve"/>
    <property type="match status" value="1"/>
</dbReference>
<gene>
    <name evidence="7" type="ORF">JOM49_004642</name>
</gene>
<comment type="similarity">
    <text evidence="2">Belongs to the transposase IS30 family.</text>
</comment>
<organism evidence="7 8">
    <name type="scientific">Amycolatopsis magusensis</name>
    <dbReference type="NCBI Taxonomy" id="882444"/>
    <lineage>
        <taxon>Bacteria</taxon>
        <taxon>Bacillati</taxon>
        <taxon>Actinomycetota</taxon>
        <taxon>Actinomycetes</taxon>
        <taxon>Pseudonocardiales</taxon>
        <taxon>Pseudonocardiaceae</taxon>
        <taxon>Amycolatopsis</taxon>
    </lineage>
</organism>
<evidence type="ECO:0000256" key="2">
    <source>
        <dbReference type="ARBA" id="ARBA00006363"/>
    </source>
</evidence>
<keyword evidence="5" id="KW-0233">DNA recombination</keyword>